<keyword evidence="3" id="KW-1185">Reference proteome</keyword>
<proteinExistence type="predicted"/>
<evidence type="ECO:0000313" key="2">
    <source>
        <dbReference type="EMBL" id="GHA70861.1"/>
    </source>
</evidence>
<feature type="region of interest" description="Disordered" evidence="1">
    <location>
        <begin position="1"/>
        <end position="36"/>
    </location>
</feature>
<sequence length="78" mass="7944">MLQVEAPQERLPAQIDSAAGQAGGGGPQPQRQRVTAAGESVDLEADQRPFDDGEFAVVIDPGGAGREPGVETVPGPPP</sequence>
<gene>
    <name evidence="2" type="ORF">GCM10010345_87580</name>
</gene>
<accession>A0ABQ3DCD4</accession>
<evidence type="ECO:0000256" key="1">
    <source>
        <dbReference type="SAM" id="MobiDB-lite"/>
    </source>
</evidence>
<comment type="caution">
    <text evidence="2">The sequence shown here is derived from an EMBL/GenBank/DDBJ whole genome shotgun (WGS) entry which is preliminary data.</text>
</comment>
<protein>
    <submittedName>
        <fullName evidence="2">Uncharacterized protein</fullName>
    </submittedName>
</protein>
<dbReference type="Proteomes" id="UP000653644">
    <property type="component" value="Unassembled WGS sequence"/>
</dbReference>
<dbReference type="EMBL" id="BMVN01000076">
    <property type="protein sequence ID" value="GHA70861.1"/>
    <property type="molecule type" value="Genomic_DNA"/>
</dbReference>
<organism evidence="2 3">
    <name type="scientific">Streptomyces canarius</name>
    <dbReference type="NCBI Taxonomy" id="285453"/>
    <lineage>
        <taxon>Bacteria</taxon>
        <taxon>Bacillati</taxon>
        <taxon>Actinomycetota</taxon>
        <taxon>Actinomycetes</taxon>
        <taxon>Kitasatosporales</taxon>
        <taxon>Streptomycetaceae</taxon>
        <taxon>Streptomyces</taxon>
    </lineage>
</organism>
<evidence type="ECO:0000313" key="3">
    <source>
        <dbReference type="Proteomes" id="UP000653644"/>
    </source>
</evidence>
<name>A0ABQ3DCD4_9ACTN</name>
<reference evidence="3" key="1">
    <citation type="journal article" date="2019" name="Int. J. Syst. Evol. Microbiol.">
        <title>The Global Catalogue of Microorganisms (GCM) 10K type strain sequencing project: providing services to taxonomists for standard genome sequencing and annotation.</title>
        <authorList>
            <consortium name="The Broad Institute Genomics Platform"/>
            <consortium name="The Broad Institute Genome Sequencing Center for Infectious Disease"/>
            <person name="Wu L."/>
            <person name="Ma J."/>
        </authorList>
    </citation>
    <scope>NUCLEOTIDE SEQUENCE [LARGE SCALE GENOMIC DNA]</scope>
    <source>
        <strain evidence="3">JCM 4733</strain>
    </source>
</reference>